<dbReference type="RefSeq" id="WP_164106035.1">
    <property type="nucleotide sequence ID" value="NZ_CP046370.1"/>
</dbReference>
<sequence>MLTIPLAINLILLANPKNAAADEKKIINIEPQITAPIIPPLTTIFKLFQFK</sequence>
<evidence type="ECO:0000313" key="2">
    <source>
        <dbReference type="Proteomes" id="UP000464735"/>
    </source>
</evidence>
<reference evidence="1 2" key="1">
    <citation type="submission" date="2019-11" db="EMBL/GenBank/DDBJ databases">
        <title>Whole genome sequencing and comparative genomics analyses of five strains of Spiroplasma citri.</title>
        <authorList>
            <person name="Yokomi R."/>
            <person name="Chen J."/>
            <person name="Rattner R."/>
            <person name="Vidalakis G."/>
        </authorList>
    </citation>
    <scope>NUCLEOTIDE SEQUENCE [LARGE SCALE GENOMIC DNA]</scope>
    <source>
        <strain evidence="1 2">BR12</strain>
        <plasmid evidence="2">pscpbr12-2</plasmid>
    </source>
</reference>
<dbReference type="AlphaFoldDB" id="A0AAJ4JZB6"/>
<dbReference type="EMBL" id="CP046370">
    <property type="protein sequence ID" value="QIA69914.1"/>
    <property type="molecule type" value="Genomic_DNA"/>
</dbReference>
<geneLocation type="plasmid" evidence="2">
    <name>pscpbr12-2</name>
</geneLocation>
<accession>A0AAJ4JZB6</accession>
<proteinExistence type="predicted"/>
<keyword evidence="1" id="KW-0614">Plasmid</keyword>
<dbReference type="Proteomes" id="UP000464735">
    <property type="component" value="Plasmid pScpBR12-2"/>
</dbReference>
<organism evidence="1 2">
    <name type="scientific">Spiroplasma citri</name>
    <dbReference type="NCBI Taxonomy" id="2133"/>
    <lineage>
        <taxon>Bacteria</taxon>
        <taxon>Bacillati</taxon>
        <taxon>Mycoplasmatota</taxon>
        <taxon>Mollicutes</taxon>
        <taxon>Entomoplasmatales</taxon>
        <taxon>Spiroplasmataceae</taxon>
        <taxon>Spiroplasma</taxon>
    </lineage>
</organism>
<gene>
    <name evidence="1" type="ORF">GL298_10820</name>
</gene>
<protein>
    <submittedName>
        <fullName evidence="1">Uncharacterized protein</fullName>
    </submittedName>
</protein>
<name>A0AAJ4JZB6_SPICI</name>
<evidence type="ECO:0000313" key="1">
    <source>
        <dbReference type="EMBL" id="QIA69914.1"/>
    </source>
</evidence>